<protein>
    <submittedName>
        <fullName evidence="1">Uncharacterized protein</fullName>
    </submittedName>
</protein>
<dbReference type="AlphaFoldDB" id="I0GP34"/>
<organism evidence="1 2">
    <name type="scientific">Selenomonas ruminantium subsp. lactilytica (strain NBRC 103574 / TAM6421)</name>
    <dbReference type="NCBI Taxonomy" id="927704"/>
    <lineage>
        <taxon>Bacteria</taxon>
        <taxon>Bacillati</taxon>
        <taxon>Bacillota</taxon>
        <taxon>Negativicutes</taxon>
        <taxon>Selenomonadales</taxon>
        <taxon>Selenomonadaceae</taxon>
        <taxon>Selenomonas</taxon>
    </lineage>
</organism>
<dbReference type="KEGG" id="sri:SELR_08130"/>
<evidence type="ECO:0000313" key="2">
    <source>
        <dbReference type="Proteomes" id="UP000007887"/>
    </source>
</evidence>
<name>I0GP34_SELRL</name>
<evidence type="ECO:0000313" key="1">
    <source>
        <dbReference type="EMBL" id="BAL82521.1"/>
    </source>
</evidence>
<reference evidence="1 2" key="1">
    <citation type="submission" date="2011-10" db="EMBL/GenBank/DDBJ databases">
        <title>Whole genome sequence of Selenomonas ruminantium subsp. lactilytica TAM6421.</title>
        <authorList>
            <person name="Oguchi A."/>
            <person name="Ankai A."/>
            <person name="Kaneko J."/>
            <person name="Yamada-Narita S."/>
            <person name="Fukui S."/>
            <person name="Takahashi M."/>
            <person name="Onodera T."/>
            <person name="Kojima S."/>
            <person name="Fushimi T."/>
            <person name="Abe N."/>
            <person name="Kamio Y."/>
            <person name="Yamazaki S."/>
            <person name="Fujita N."/>
        </authorList>
    </citation>
    <scope>NUCLEOTIDE SEQUENCE [LARGE SCALE GENOMIC DNA]</scope>
    <source>
        <strain evidence="2">NBRC 103574 / TAM6421</strain>
    </source>
</reference>
<dbReference type="Proteomes" id="UP000007887">
    <property type="component" value="Chromosome"/>
</dbReference>
<gene>
    <name evidence="1" type="ordered locus">SELR_08130</name>
</gene>
<accession>I0GP34</accession>
<dbReference type="EMBL" id="AP012292">
    <property type="protein sequence ID" value="BAL82521.1"/>
    <property type="molecule type" value="Genomic_DNA"/>
</dbReference>
<proteinExistence type="predicted"/>
<dbReference type="PATRIC" id="fig|927704.6.peg.833"/>
<dbReference type="HOGENOM" id="CLU_3173088_0_0_9"/>
<sequence length="47" mass="5155">MYNCLFSSGLGSEAVTGSISFTYAQRNFREIAKQIALSYKDNTAKGD</sequence>